<evidence type="ECO:0000259" key="6">
    <source>
        <dbReference type="Pfam" id="PF01284"/>
    </source>
</evidence>
<dbReference type="GO" id="GO:0072659">
    <property type="term" value="P:protein localization to plasma membrane"/>
    <property type="evidence" value="ECO:0007669"/>
    <property type="project" value="TreeGrafter"/>
</dbReference>
<name>A0A6A5QEL7_AMPQU</name>
<proteinExistence type="predicted"/>
<dbReference type="OrthoDB" id="2017497at2759"/>
<feature type="domain" description="MARVEL" evidence="6">
    <location>
        <begin position="11"/>
        <end position="191"/>
    </location>
</feature>
<reference evidence="7" key="1">
    <citation type="journal article" date="2020" name="Stud. Mycol.">
        <title>101 Dothideomycetes genomes: a test case for predicting lifestyles and emergence of pathogens.</title>
        <authorList>
            <person name="Haridas S."/>
            <person name="Albert R."/>
            <person name="Binder M."/>
            <person name="Bloem J."/>
            <person name="Labutti K."/>
            <person name="Salamov A."/>
            <person name="Andreopoulos B."/>
            <person name="Baker S."/>
            <person name="Barry K."/>
            <person name="Bills G."/>
            <person name="Bluhm B."/>
            <person name="Cannon C."/>
            <person name="Castanera R."/>
            <person name="Culley D."/>
            <person name="Daum C."/>
            <person name="Ezra D."/>
            <person name="Gonzalez J."/>
            <person name="Henrissat B."/>
            <person name="Kuo A."/>
            <person name="Liang C."/>
            <person name="Lipzen A."/>
            <person name="Lutzoni F."/>
            <person name="Magnuson J."/>
            <person name="Mondo S."/>
            <person name="Nolan M."/>
            <person name="Ohm R."/>
            <person name="Pangilinan J."/>
            <person name="Park H.-J."/>
            <person name="Ramirez L."/>
            <person name="Alfaro M."/>
            <person name="Sun H."/>
            <person name="Tritt A."/>
            <person name="Yoshinaga Y."/>
            <person name="Zwiers L.-H."/>
            <person name="Turgeon B."/>
            <person name="Goodwin S."/>
            <person name="Spatafora J."/>
            <person name="Crous P."/>
            <person name="Grigoriev I."/>
        </authorList>
    </citation>
    <scope>NUCLEOTIDE SEQUENCE</scope>
    <source>
        <strain evidence="7">HMLAC05119</strain>
    </source>
</reference>
<dbReference type="PANTHER" id="PTHR28165">
    <property type="entry name" value="NON-CLASSICAL EXPORT PROTEIN 2-RELATED"/>
    <property type="match status" value="1"/>
</dbReference>
<keyword evidence="2 5" id="KW-0812">Transmembrane</keyword>
<evidence type="ECO:0000313" key="8">
    <source>
        <dbReference type="Proteomes" id="UP000800096"/>
    </source>
</evidence>
<dbReference type="GO" id="GO:0032126">
    <property type="term" value="C:eisosome"/>
    <property type="evidence" value="ECO:0007669"/>
    <property type="project" value="TreeGrafter"/>
</dbReference>
<dbReference type="Pfam" id="PF01284">
    <property type="entry name" value="MARVEL"/>
    <property type="match status" value="1"/>
</dbReference>
<feature type="transmembrane region" description="Helical" evidence="5">
    <location>
        <begin position="52"/>
        <end position="74"/>
    </location>
</feature>
<gene>
    <name evidence="7" type="ORF">BDU57DRAFT_558893</name>
</gene>
<dbReference type="GO" id="GO:0070941">
    <property type="term" value="P:eisosome assembly"/>
    <property type="evidence" value="ECO:0007669"/>
    <property type="project" value="TreeGrafter"/>
</dbReference>
<dbReference type="InterPro" id="IPR052649">
    <property type="entry name" value="NCE102-like"/>
</dbReference>
<protein>
    <submittedName>
        <fullName evidence="7">Marvel domain-containing protein</fullName>
    </submittedName>
</protein>
<keyword evidence="3 5" id="KW-1133">Transmembrane helix</keyword>
<evidence type="ECO:0000256" key="2">
    <source>
        <dbReference type="ARBA" id="ARBA00022692"/>
    </source>
</evidence>
<keyword evidence="4 5" id="KW-0472">Membrane</keyword>
<comment type="subcellular location">
    <subcellularLocation>
        <location evidence="1">Membrane</location>
        <topology evidence="1">Multi-pass membrane protein</topology>
    </subcellularLocation>
</comment>
<dbReference type="PANTHER" id="PTHR28165:SF2">
    <property type="entry name" value="MARVEL DOMAIN-CONTAINING PROTEIN"/>
    <property type="match status" value="1"/>
</dbReference>
<dbReference type="EMBL" id="ML979138">
    <property type="protein sequence ID" value="KAF1913975.1"/>
    <property type="molecule type" value="Genomic_DNA"/>
</dbReference>
<evidence type="ECO:0000256" key="1">
    <source>
        <dbReference type="ARBA" id="ARBA00004141"/>
    </source>
</evidence>
<evidence type="ECO:0000256" key="5">
    <source>
        <dbReference type="SAM" id="Phobius"/>
    </source>
</evidence>
<feature type="transmembrane region" description="Helical" evidence="5">
    <location>
        <begin position="177"/>
        <end position="195"/>
    </location>
</feature>
<evidence type="ECO:0000256" key="3">
    <source>
        <dbReference type="ARBA" id="ARBA00022989"/>
    </source>
</evidence>
<keyword evidence="8" id="KW-1185">Reference proteome</keyword>
<evidence type="ECO:0000313" key="7">
    <source>
        <dbReference type="EMBL" id="KAF1913975.1"/>
    </source>
</evidence>
<accession>A0A6A5QEL7</accession>
<dbReference type="InterPro" id="IPR008253">
    <property type="entry name" value="Marvel"/>
</dbReference>
<organism evidence="7 8">
    <name type="scientific">Ampelomyces quisqualis</name>
    <name type="common">Powdery mildew agent</name>
    <dbReference type="NCBI Taxonomy" id="50730"/>
    <lineage>
        <taxon>Eukaryota</taxon>
        <taxon>Fungi</taxon>
        <taxon>Dikarya</taxon>
        <taxon>Ascomycota</taxon>
        <taxon>Pezizomycotina</taxon>
        <taxon>Dothideomycetes</taxon>
        <taxon>Pleosporomycetidae</taxon>
        <taxon>Pleosporales</taxon>
        <taxon>Pleosporineae</taxon>
        <taxon>Phaeosphaeriaceae</taxon>
        <taxon>Ampelomyces</taxon>
    </lineage>
</organism>
<feature type="transmembrane region" description="Helical" evidence="5">
    <location>
        <begin position="12"/>
        <end position="32"/>
    </location>
</feature>
<evidence type="ECO:0000256" key="4">
    <source>
        <dbReference type="ARBA" id="ARBA00023136"/>
    </source>
</evidence>
<feature type="transmembrane region" description="Helical" evidence="5">
    <location>
        <begin position="86"/>
        <end position="105"/>
    </location>
</feature>
<dbReference type="AlphaFoldDB" id="A0A6A5QEL7"/>
<dbReference type="Proteomes" id="UP000800096">
    <property type="component" value="Unassembled WGS sequence"/>
</dbReference>
<dbReference type="GO" id="GO:0005886">
    <property type="term" value="C:plasma membrane"/>
    <property type="evidence" value="ECO:0007669"/>
    <property type="project" value="TreeGrafter"/>
</dbReference>
<sequence length="201" mass="21871">MRPKLNLLCGSGLRGLQVVFALVVLGLSATLIKTHGTSGEGYWRYKTSGIPPTLSLATAVGAVTLIAGIFNLVVAWTELLREYVEILIDLVIMVANVVCGTVISIKLRGKNCNDDSDENRVGVGGWPYQGSLAAIDILNGGCTSWNDGRTGRCVYAEDMDKRYKLNERCKQSGTDSVFMFLTVAVLLTTMTLTFLRMKKNV</sequence>